<feature type="domain" description="Sulfatase-modifying factor enzyme-like" evidence="1">
    <location>
        <begin position="2"/>
        <end position="212"/>
    </location>
</feature>
<dbReference type="InterPro" id="IPR005532">
    <property type="entry name" value="SUMF_dom"/>
</dbReference>
<dbReference type="PATRIC" id="fig|1276220.3.peg.185"/>
<gene>
    <name evidence="2" type="ORF">STAIW_v1c01840</name>
</gene>
<dbReference type="HOGENOM" id="CLU_012431_4_2_14"/>
<dbReference type="InterPro" id="IPR051043">
    <property type="entry name" value="Sulfatase_Mod_Factor_Kinase"/>
</dbReference>
<dbReference type="InterPro" id="IPR042095">
    <property type="entry name" value="SUMF_sf"/>
</dbReference>
<organism evidence="2 3">
    <name type="scientific">Spiroplasma taiwanense CT-1</name>
    <dbReference type="NCBI Taxonomy" id="1276220"/>
    <lineage>
        <taxon>Bacteria</taxon>
        <taxon>Bacillati</taxon>
        <taxon>Mycoplasmatota</taxon>
        <taxon>Mollicutes</taxon>
        <taxon>Entomoplasmatales</taxon>
        <taxon>Spiroplasmataceae</taxon>
        <taxon>Spiroplasma</taxon>
    </lineage>
</organism>
<dbReference type="RefSeq" id="WP_020834000.1">
    <property type="nucleotide sequence ID" value="NC_021846.1"/>
</dbReference>
<dbReference type="InterPro" id="IPR016187">
    <property type="entry name" value="CTDL_fold"/>
</dbReference>
<dbReference type="Pfam" id="PF03781">
    <property type="entry name" value="FGE-sulfatase"/>
    <property type="match status" value="1"/>
</dbReference>
<dbReference type="Proteomes" id="UP000014984">
    <property type="component" value="Chromosome"/>
</dbReference>
<dbReference type="PANTHER" id="PTHR23150:SF19">
    <property type="entry name" value="FORMYLGLYCINE-GENERATING ENZYME"/>
    <property type="match status" value="1"/>
</dbReference>
<keyword evidence="3" id="KW-1185">Reference proteome</keyword>
<dbReference type="eggNOG" id="COG1262">
    <property type="taxonomic scope" value="Bacteria"/>
</dbReference>
<evidence type="ECO:0000313" key="2">
    <source>
        <dbReference type="EMBL" id="AGR40861.1"/>
    </source>
</evidence>
<evidence type="ECO:0000259" key="1">
    <source>
        <dbReference type="Pfam" id="PF03781"/>
    </source>
</evidence>
<accession>S5LW81</accession>
<dbReference type="PANTHER" id="PTHR23150">
    <property type="entry name" value="SULFATASE MODIFYING FACTOR 1, 2"/>
    <property type="match status" value="1"/>
</dbReference>
<dbReference type="GO" id="GO:0120147">
    <property type="term" value="F:formylglycine-generating oxidase activity"/>
    <property type="evidence" value="ECO:0007669"/>
    <property type="project" value="TreeGrafter"/>
</dbReference>
<proteinExistence type="predicted"/>
<evidence type="ECO:0000313" key="3">
    <source>
        <dbReference type="Proteomes" id="UP000014984"/>
    </source>
</evidence>
<protein>
    <submittedName>
        <fullName evidence="2">Sulfatase-modifying factor 1</fullName>
    </submittedName>
</protein>
<reference evidence="2 3" key="1">
    <citation type="journal article" date="2013" name="Genome Biol. Evol.">
        <title>Comparison of metabolic capacities and inference of gene content evolution in mosquito-associated Spiroplasma diminutum and S. taiwanense.</title>
        <authorList>
            <person name="Lo W.S."/>
            <person name="Ku C."/>
            <person name="Chen L.L."/>
            <person name="Chang T.H."/>
            <person name="Kuo C.H."/>
        </authorList>
    </citation>
    <scope>NUCLEOTIDE SEQUENCE [LARGE SCALE GENOMIC DNA]</scope>
    <source>
        <strain evidence="2">CT-1</strain>
    </source>
</reference>
<name>S5LW81_9MOLU</name>
<dbReference type="EMBL" id="CP005074">
    <property type="protein sequence ID" value="AGR40861.1"/>
    <property type="molecule type" value="Genomic_DNA"/>
</dbReference>
<sequence>MIKINEKEFLIGNNDFDGKSTDFESPPKMVKVESFWIDETSVTNQMFKEFVDETNYLTEAEKVGYSYVFHLQLTEETKKNNEKLAGLDWWYEVNGAFWKCPYGPNSNIDNILDHPVVHVSKNEAVEYCKWAKKRLPTEAEWELAARGGKYNTKFPWGNEKKVENKWMLNIFQGNFPYENTLEDGYLGTSPCTAFPPNSYGIYQMLGNVWEWC</sequence>
<dbReference type="SUPFAM" id="SSF56436">
    <property type="entry name" value="C-type lectin-like"/>
    <property type="match status" value="1"/>
</dbReference>
<dbReference type="KEGG" id="stai:STAIW_v1c01840"/>
<dbReference type="AlphaFoldDB" id="S5LW81"/>
<dbReference type="Gene3D" id="3.90.1580.10">
    <property type="entry name" value="paralog of FGE (formylglycine-generating enzyme)"/>
    <property type="match status" value="1"/>
</dbReference>